<reference evidence="11 12" key="1">
    <citation type="submission" date="2016-02" db="EMBL/GenBank/DDBJ databases">
        <title>Genome sequence of Moorella mulderi DSM 14980.</title>
        <authorList>
            <person name="Poehlein A."/>
            <person name="Daniel R."/>
        </authorList>
    </citation>
    <scope>NUCLEOTIDE SEQUENCE [LARGE SCALE GENOMIC DNA]</scope>
    <source>
        <strain evidence="11 12">DSM 14980</strain>
    </source>
</reference>
<evidence type="ECO:0000256" key="5">
    <source>
        <dbReference type="ARBA" id="ARBA00022723"/>
    </source>
</evidence>
<dbReference type="EC" id="3.4.11.-" evidence="10"/>
<evidence type="ECO:0000313" key="12">
    <source>
        <dbReference type="Proteomes" id="UP000075670"/>
    </source>
</evidence>
<dbReference type="SUPFAM" id="SSF53187">
    <property type="entry name" value="Zn-dependent exopeptidases"/>
    <property type="match status" value="1"/>
</dbReference>
<dbReference type="PANTHER" id="PTHR28570:SF2">
    <property type="entry name" value="M18 FAMILY AMINOPEPTIDASE 1-RELATED"/>
    <property type="match status" value="1"/>
</dbReference>
<dbReference type="PRINTS" id="PR00932">
    <property type="entry name" value="AMINO1PTASE"/>
</dbReference>
<keyword evidence="4 9" id="KW-0645">Protease</keyword>
<dbReference type="InterPro" id="IPR023358">
    <property type="entry name" value="Peptidase_M18_dom2"/>
</dbReference>
<gene>
    <name evidence="11" type="primary">apeA</name>
    <name evidence="11" type="ORF">MOMUL_06100</name>
</gene>
<dbReference type="GO" id="GO:0005737">
    <property type="term" value="C:cytoplasm"/>
    <property type="evidence" value="ECO:0007669"/>
    <property type="project" value="UniProtKB-ARBA"/>
</dbReference>
<keyword evidence="3 9" id="KW-0031">Aminopeptidase</keyword>
<sequence length="476" mass="52044">MVEKEESRGKKLQKELALPQKSAWERLEGDTREKVFAFAEGYKTFLSRAKTEREAVRAALEAARGRGFVSLADLPPGRGLNPGSRFYLEWRGKVLLMGIMGTADLAEGIRLVGAHVDAPRLDLKPMPLYEKDGLAMFKTHYYGGIKKYQWTALPLALHGVIMLRDGRRVEVVIGEDSADPIFTVSDLLPHLAKEQMKKNMEEALSGDDLNLVVGSIPYPGEDDLKDKIRLAILQLLNERYGLVEEDLITAELELVPAGPARDLGFDRSLVGGYGQDDRVCGYTALQAILDLEVPRHTALVLLVDKEEIGSTGNTGAHSRLLEYAITELAARVGTTSIVHVGRIMANSQAISADVTAGVDPTYENVFDMHNASRLGYGVVLNKYSGARGKYDANDASAEFMGRLRDIFNQNQVIWQSGEMGKVDAGGGGTIAKFLAYFGLDVADCGPALLSMHAPLEIASKVDIYMAYLAYKAFLAS</sequence>
<organism evidence="11 12">
    <name type="scientific">Moorella mulderi DSM 14980</name>
    <dbReference type="NCBI Taxonomy" id="1122241"/>
    <lineage>
        <taxon>Bacteria</taxon>
        <taxon>Bacillati</taxon>
        <taxon>Bacillota</taxon>
        <taxon>Clostridia</taxon>
        <taxon>Neomoorellales</taxon>
        <taxon>Neomoorellaceae</taxon>
        <taxon>Neomoorella</taxon>
    </lineage>
</organism>
<name>A0A151B295_9FIRM</name>
<dbReference type="PATRIC" id="fig|1122241.3.peg.644"/>
<dbReference type="Gene3D" id="2.30.250.10">
    <property type="entry name" value="Aminopeptidase i, Domain 2"/>
    <property type="match status" value="1"/>
</dbReference>
<dbReference type="GO" id="GO:0004177">
    <property type="term" value="F:aminopeptidase activity"/>
    <property type="evidence" value="ECO:0007669"/>
    <property type="project" value="UniProtKB-KW"/>
</dbReference>
<dbReference type="Proteomes" id="UP000075670">
    <property type="component" value="Unassembled WGS sequence"/>
</dbReference>
<evidence type="ECO:0000256" key="4">
    <source>
        <dbReference type="ARBA" id="ARBA00022670"/>
    </source>
</evidence>
<proteinExistence type="inferred from homology"/>
<keyword evidence="7 9" id="KW-0862">Zinc</keyword>
<evidence type="ECO:0000256" key="6">
    <source>
        <dbReference type="ARBA" id="ARBA00022801"/>
    </source>
</evidence>
<dbReference type="SUPFAM" id="SSF101821">
    <property type="entry name" value="Aminopeptidase/glucanase lid domain"/>
    <property type="match status" value="1"/>
</dbReference>
<dbReference type="CDD" id="cd05659">
    <property type="entry name" value="M18_API"/>
    <property type="match status" value="1"/>
</dbReference>
<evidence type="ECO:0000256" key="7">
    <source>
        <dbReference type="ARBA" id="ARBA00022833"/>
    </source>
</evidence>
<comment type="cofactor">
    <cofactor evidence="1 10">
        <name>Zn(2+)</name>
        <dbReference type="ChEBI" id="CHEBI:29105"/>
    </cofactor>
</comment>
<evidence type="ECO:0000313" key="11">
    <source>
        <dbReference type="EMBL" id="KYH33892.1"/>
    </source>
</evidence>
<accession>A0A151B295</accession>
<protein>
    <recommendedName>
        <fullName evidence="10">M18 family aminopeptidase</fullName>
        <ecNumber evidence="10">3.4.11.-</ecNumber>
    </recommendedName>
</protein>
<keyword evidence="12" id="KW-1185">Reference proteome</keyword>
<dbReference type="GO" id="GO:0008270">
    <property type="term" value="F:zinc ion binding"/>
    <property type="evidence" value="ECO:0007669"/>
    <property type="project" value="InterPro"/>
</dbReference>
<dbReference type="InterPro" id="IPR001948">
    <property type="entry name" value="Peptidase_M18"/>
</dbReference>
<keyword evidence="8 9" id="KW-0482">Metalloprotease</keyword>
<evidence type="ECO:0000256" key="2">
    <source>
        <dbReference type="ARBA" id="ARBA00008290"/>
    </source>
</evidence>
<dbReference type="GO" id="GO:0008237">
    <property type="term" value="F:metallopeptidase activity"/>
    <property type="evidence" value="ECO:0007669"/>
    <property type="project" value="UniProtKB-KW"/>
</dbReference>
<evidence type="ECO:0000256" key="1">
    <source>
        <dbReference type="ARBA" id="ARBA00001947"/>
    </source>
</evidence>
<dbReference type="RefSeq" id="WP_062281249.1">
    <property type="nucleotide sequence ID" value="NZ_LTBC01000001.1"/>
</dbReference>
<dbReference type="Gene3D" id="3.40.630.10">
    <property type="entry name" value="Zn peptidases"/>
    <property type="match status" value="1"/>
</dbReference>
<dbReference type="PANTHER" id="PTHR28570">
    <property type="entry name" value="ASPARTYL AMINOPEPTIDASE"/>
    <property type="match status" value="1"/>
</dbReference>
<evidence type="ECO:0000256" key="8">
    <source>
        <dbReference type="ARBA" id="ARBA00023049"/>
    </source>
</evidence>
<evidence type="ECO:0000256" key="3">
    <source>
        <dbReference type="ARBA" id="ARBA00022438"/>
    </source>
</evidence>
<dbReference type="NCBIfam" id="NF002600">
    <property type="entry name" value="PRK02256.1"/>
    <property type="match status" value="1"/>
</dbReference>
<dbReference type="EMBL" id="LTBC01000001">
    <property type="protein sequence ID" value="KYH33892.1"/>
    <property type="molecule type" value="Genomic_DNA"/>
</dbReference>
<evidence type="ECO:0000256" key="9">
    <source>
        <dbReference type="RuleBase" id="RU004386"/>
    </source>
</evidence>
<dbReference type="AlphaFoldDB" id="A0A151B295"/>
<evidence type="ECO:0000256" key="10">
    <source>
        <dbReference type="RuleBase" id="RU004387"/>
    </source>
</evidence>
<keyword evidence="6 9" id="KW-0378">Hydrolase</keyword>
<dbReference type="OrthoDB" id="89722at2"/>
<comment type="similarity">
    <text evidence="2 9">Belongs to the peptidase M18 family.</text>
</comment>
<dbReference type="Pfam" id="PF02127">
    <property type="entry name" value="Peptidase_M18"/>
    <property type="match status" value="1"/>
</dbReference>
<comment type="caution">
    <text evidence="11">The sequence shown here is derived from an EMBL/GenBank/DDBJ whole genome shotgun (WGS) entry which is preliminary data.</text>
</comment>
<dbReference type="GO" id="GO:0006508">
    <property type="term" value="P:proteolysis"/>
    <property type="evidence" value="ECO:0007669"/>
    <property type="project" value="UniProtKB-KW"/>
</dbReference>
<keyword evidence="5 9" id="KW-0479">Metal-binding</keyword>